<proteinExistence type="predicted"/>
<protein>
    <submittedName>
        <fullName evidence="1">Uncharacterized protein</fullName>
    </submittedName>
</protein>
<keyword evidence="2" id="KW-1185">Reference proteome</keyword>
<dbReference type="EMBL" id="AFYH01219085">
    <property type="status" value="NOT_ANNOTATED_CDS"/>
    <property type="molecule type" value="Genomic_DNA"/>
</dbReference>
<dbReference type="Bgee" id="ENSLACG00000006148">
    <property type="expression patterns" value="Expressed in chordate pharynx and 3 other cell types or tissues"/>
</dbReference>
<dbReference type="AlphaFoldDB" id="H3ABA6"/>
<reference evidence="1" key="3">
    <citation type="submission" date="2025-09" db="UniProtKB">
        <authorList>
            <consortium name="Ensembl"/>
        </authorList>
    </citation>
    <scope>IDENTIFICATION</scope>
</reference>
<sequence length="147" mass="16665">QATLSCIRPSTKTKRNLPSVLRLALKSLKSNPNIIIKKSDKGGNVVVLDRDVYVTALDNMLDPSHYERVSEDLTSKISDEVLNWARHNFRTKQIDKHTLKYLSEHKPATPQFYGLPKMHKQPPFPFRPIIAGSSSATLRACTYIDSF</sequence>
<accession>H3ABA6</accession>
<evidence type="ECO:0000313" key="1">
    <source>
        <dbReference type="Ensembl" id="ENSLACP00000006927.1"/>
    </source>
</evidence>
<name>H3ABA6_LATCH</name>
<reference evidence="1" key="2">
    <citation type="submission" date="2025-08" db="UniProtKB">
        <authorList>
            <consortium name="Ensembl"/>
        </authorList>
    </citation>
    <scope>IDENTIFICATION</scope>
</reference>
<dbReference type="GeneTree" id="ENSGT00940000154669"/>
<evidence type="ECO:0000313" key="2">
    <source>
        <dbReference type="Proteomes" id="UP000008672"/>
    </source>
</evidence>
<reference evidence="2" key="1">
    <citation type="submission" date="2011-08" db="EMBL/GenBank/DDBJ databases">
        <title>The draft genome of Latimeria chalumnae.</title>
        <authorList>
            <person name="Di Palma F."/>
            <person name="Alfoldi J."/>
            <person name="Johnson J."/>
            <person name="Berlin A."/>
            <person name="Gnerre S."/>
            <person name="Jaffe D."/>
            <person name="MacCallum I."/>
            <person name="Young S."/>
            <person name="Walker B.J."/>
            <person name="Lander E."/>
            <person name="Lindblad-Toh K."/>
        </authorList>
    </citation>
    <scope>NUCLEOTIDE SEQUENCE [LARGE SCALE GENOMIC DNA]</scope>
    <source>
        <strain evidence="2">Wild caught</strain>
    </source>
</reference>
<dbReference type="eggNOG" id="ENOG502TFQA">
    <property type="taxonomic scope" value="Eukaryota"/>
</dbReference>
<organism evidence="1 2">
    <name type="scientific">Latimeria chalumnae</name>
    <name type="common">Coelacanth</name>
    <dbReference type="NCBI Taxonomy" id="7897"/>
    <lineage>
        <taxon>Eukaryota</taxon>
        <taxon>Metazoa</taxon>
        <taxon>Chordata</taxon>
        <taxon>Craniata</taxon>
        <taxon>Vertebrata</taxon>
        <taxon>Euteleostomi</taxon>
        <taxon>Coelacanthiformes</taxon>
        <taxon>Coelacanthidae</taxon>
        <taxon>Latimeria</taxon>
    </lineage>
</organism>
<dbReference type="Proteomes" id="UP000008672">
    <property type="component" value="Unassembled WGS sequence"/>
</dbReference>
<dbReference type="InParanoid" id="H3ABA6"/>
<dbReference type="Ensembl" id="ENSLACT00000006986.1">
    <property type="protein sequence ID" value="ENSLACP00000006927.1"/>
    <property type="gene ID" value="ENSLACG00000006148.1"/>
</dbReference>
<dbReference type="HOGENOM" id="CLU_133580_0_0_1"/>